<name>A0A2N0WAV7_9GAMM</name>
<dbReference type="InterPro" id="IPR039536">
    <property type="entry name" value="TetR_C_Proteobacteria"/>
</dbReference>
<dbReference type="AlphaFoldDB" id="A0A2N0WAV7"/>
<dbReference type="PANTHER" id="PTHR43479">
    <property type="entry name" value="ACREF/ENVCD OPERON REPRESSOR-RELATED"/>
    <property type="match status" value="1"/>
</dbReference>
<feature type="domain" description="HTH tetR-type" evidence="3">
    <location>
        <begin position="10"/>
        <end position="69"/>
    </location>
</feature>
<dbReference type="PRINTS" id="PR00455">
    <property type="entry name" value="HTHTETR"/>
</dbReference>
<reference evidence="4 5" key="1">
    <citation type="submission" date="2017-12" db="EMBL/GenBank/DDBJ databases">
        <title>Draft Genome sequences of multiple microbial strains isolated from spacecraft associated surfaces.</title>
        <authorList>
            <person name="Seuylemezian A."/>
            <person name="Vaishampayan P."/>
            <person name="Venkateswaran K."/>
        </authorList>
    </citation>
    <scope>NUCLEOTIDE SEQUENCE [LARGE SCALE GENOMIC DNA]</scope>
    <source>
        <strain evidence="4 5">2P01AA</strain>
    </source>
</reference>
<protein>
    <submittedName>
        <fullName evidence="4">TetR family transcriptional regulator</fullName>
    </submittedName>
</protein>
<evidence type="ECO:0000256" key="2">
    <source>
        <dbReference type="PROSITE-ProRule" id="PRU00335"/>
    </source>
</evidence>
<keyword evidence="1 2" id="KW-0238">DNA-binding</keyword>
<dbReference type="PANTHER" id="PTHR43479:SF11">
    <property type="entry name" value="ACREF_ENVCD OPERON REPRESSOR-RELATED"/>
    <property type="match status" value="1"/>
</dbReference>
<evidence type="ECO:0000256" key="1">
    <source>
        <dbReference type="ARBA" id="ARBA00023125"/>
    </source>
</evidence>
<evidence type="ECO:0000313" key="4">
    <source>
        <dbReference type="EMBL" id="PKF31634.1"/>
    </source>
</evidence>
<dbReference type="Pfam" id="PF00440">
    <property type="entry name" value="TetR_N"/>
    <property type="match status" value="1"/>
</dbReference>
<comment type="caution">
    <text evidence="4">The sequence shown here is derived from an EMBL/GenBank/DDBJ whole genome shotgun (WGS) entry which is preliminary data.</text>
</comment>
<dbReference type="Proteomes" id="UP000233553">
    <property type="component" value="Unassembled WGS sequence"/>
</dbReference>
<dbReference type="PROSITE" id="PS50977">
    <property type="entry name" value="HTH_TETR_2"/>
    <property type="match status" value="1"/>
</dbReference>
<evidence type="ECO:0000259" key="3">
    <source>
        <dbReference type="PROSITE" id="PS50977"/>
    </source>
</evidence>
<dbReference type="Gene3D" id="1.10.357.10">
    <property type="entry name" value="Tetracycline Repressor, domain 2"/>
    <property type="match status" value="2"/>
</dbReference>
<sequence length="216" mass="24640">MQKKSPGRPSTVRPNIVQAARELFLEYGLDVSLDTIAIKAGTTRQTLYNHFPTKTVLLLEIFENFKVEMETPFFNKKDLNVINKFDQLLLEIGQTVQNHFYDKNVIRLQRLMIIALVEMPEILDQVQQRTQGSIKKSLMQILEKAHNAEIIKINNSEEAAKAFLGAVMGYSYPAALLGGPIPKTQELKKLNEEVCQTFLNAWGYKINILHSHGRNQ</sequence>
<evidence type="ECO:0000313" key="5">
    <source>
        <dbReference type="Proteomes" id="UP000233553"/>
    </source>
</evidence>
<dbReference type="EMBL" id="PISJ01000020">
    <property type="protein sequence ID" value="PKF31634.1"/>
    <property type="molecule type" value="Genomic_DNA"/>
</dbReference>
<dbReference type="InterPro" id="IPR050624">
    <property type="entry name" value="HTH-type_Tx_Regulator"/>
</dbReference>
<proteinExistence type="predicted"/>
<accession>A0A2N0WAV7</accession>
<feature type="DNA-binding region" description="H-T-H motif" evidence="2">
    <location>
        <begin position="32"/>
        <end position="51"/>
    </location>
</feature>
<dbReference type="InterPro" id="IPR001647">
    <property type="entry name" value="HTH_TetR"/>
</dbReference>
<dbReference type="SUPFAM" id="SSF46689">
    <property type="entry name" value="Homeodomain-like"/>
    <property type="match status" value="1"/>
</dbReference>
<dbReference type="InterPro" id="IPR009057">
    <property type="entry name" value="Homeodomain-like_sf"/>
</dbReference>
<dbReference type="GO" id="GO:0003677">
    <property type="term" value="F:DNA binding"/>
    <property type="evidence" value="ECO:0007669"/>
    <property type="project" value="UniProtKB-UniRule"/>
</dbReference>
<gene>
    <name evidence="4" type="ORF">CW311_18030</name>
</gene>
<organism evidence="4 5">
    <name type="scientific">Acinetobacter proteolyticus</name>
    <dbReference type="NCBI Taxonomy" id="1776741"/>
    <lineage>
        <taxon>Bacteria</taxon>
        <taxon>Pseudomonadati</taxon>
        <taxon>Pseudomonadota</taxon>
        <taxon>Gammaproteobacteria</taxon>
        <taxon>Moraxellales</taxon>
        <taxon>Moraxellaceae</taxon>
        <taxon>Acinetobacter</taxon>
    </lineage>
</organism>
<dbReference type="RefSeq" id="WP_101237391.1">
    <property type="nucleotide sequence ID" value="NZ_PISJ01000020.1"/>
</dbReference>
<dbReference type="Pfam" id="PF14246">
    <property type="entry name" value="TetR_C_7"/>
    <property type="match status" value="1"/>
</dbReference>